<keyword evidence="3" id="KW-1185">Reference proteome</keyword>
<evidence type="ECO:0000313" key="3">
    <source>
        <dbReference type="Proteomes" id="UP000276309"/>
    </source>
</evidence>
<dbReference type="Proteomes" id="UP000276309">
    <property type="component" value="Chromosome"/>
</dbReference>
<evidence type="ECO:0000313" key="2">
    <source>
        <dbReference type="EMBL" id="AYN66209.1"/>
    </source>
</evidence>
<dbReference type="RefSeq" id="WP_121847261.1">
    <property type="nucleotide sequence ID" value="NZ_CP032050.1"/>
</dbReference>
<dbReference type="PANTHER" id="PTHR47472">
    <property type="entry name" value="PROPIONYL-COA CARBOXYLASE"/>
    <property type="match status" value="1"/>
</dbReference>
<dbReference type="EMBL" id="CP032050">
    <property type="protein sequence ID" value="AYN66209.1"/>
    <property type="molecule type" value="Genomic_DNA"/>
</dbReference>
<accession>A0A3G2L1T4</accession>
<gene>
    <name evidence="2" type="ORF">D1013_01830</name>
</gene>
<dbReference type="OrthoDB" id="9763456at2"/>
<dbReference type="AlphaFoldDB" id="A0A3G2L1T4"/>
<proteinExistence type="predicted"/>
<sequence>MKTIRIGSGAGYAGDRLEPALDLLKYANLDYICFEGLAERTIALAQKNKKADPKKGYNELLLYRMEKILPLLHQNKTKVITNMGAANPKAAMEDIAKLAKHLVLENLKIAAVLGDDISHKIEEYNGENVIETGEPLYEIKKELLSANAYLGIEGIVEALKNDADIIITGRVADPSLFLAPMVYEFGWEKSDWEKKGKGTLIGHLLECAGQVTGGYYADPGIKDVPNLWNLGFPYVEVDALGEGFITKLKESGGMVTTATCTEQLLYEIHAPENYITPDCIANFSKVIFKEIAQDKVKFEGASGKKASHTYKVSVGYLNGFIGEGQMSYGGPNCIARALLAKEIVEKRLEKLPFDISELRCELIGINSLLNQNKMPDQLNEVRLRVAGKTQTKEEAQQIANEVETLYTNGPYGGGGATKKVDEIISIASILIPKEDFKIDVHYIKI</sequence>
<name>A0A3G2L1T4_9FLAO</name>
<organism evidence="2 3">
    <name type="scientific">Euzebyella marina</name>
    <dbReference type="NCBI Taxonomy" id="1761453"/>
    <lineage>
        <taxon>Bacteria</taxon>
        <taxon>Pseudomonadati</taxon>
        <taxon>Bacteroidota</taxon>
        <taxon>Flavobacteriia</taxon>
        <taxon>Flavobacteriales</taxon>
        <taxon>Flavobacteriaceae</taxon>
        <taxon>Euzebyella</taxon>
    </lineage>
</organism>
<dbReference type="Pfam" id="PF07287">
    <property type="entry name" value="AtuA"/>
    <property type="match status" value="1"/>
</dbReference>
<dbReference type="KEGG" id="emar:D1013_01830"/>
<feature type="domain" description="Acyclic terpene utilisation N-terminal" evidence="1">
    <location>
        <begin position="4"/>
        <end position="442"/>
    </location>
</feature>
<dbReference type="PANTHER" id="PTHR47472:SF1">
    <property type="entry name" value="DUF1446-DOMAIN-CONTAINING PROTEIN"/>
    <property type="match status" value="1"/>
</dbReference>
<protein>
    <submittedName>
        <fullName evidence="2">DUF1446 domain-containing protein</fullName>
    </submittedName>
</protein>
<reference evidence="2 3" key="1">
    <citation type="submission" date="2018-08" db="EMBL/GenBank/DDBJ databases">
        <title>The reduced genetic potential of extracellular carbohydrate catabolism in Euzebyella marina RN62, a Flavobacteriia bacterium isolated from the hadal water.</title>
        <authorList>
            <person name="Xue C."/>
        </authorList>
    </citation>
    <scope>NUCLEOTIDE SEQUENCE [LARGE SCALE GENOMIC DNA]</scope>
    <source>
        <strain evidence="2 3">RN62</strain>
    </source>
</reference>
<dbReference type="InterPro" id="IPR010839">
    <property type="entry name" value="AtuA_N"/>
</dbReference>
<evidence type="ECO:0000259" key="1">
    <source>
        <dbReference type="Pfam" id="PF07287"/>
    </source>
</evidence>